<feature type="compositionally biased region" description="Low complexity" evidence="1">
    <location>
        <begin position="50"/>
        <end position="68"/>
    </location>
</feature>
<organism evidence="2 3">
    <name type="scientific">Immersiella caudata</name>
    <dbReference type="NCBI Taxonomy" id="314043"/>
    <lineage>
        <taxon>Eukaryota</taxon>
        <taxon>Fungi</taxon>
        <taxon>Dikarya</taxon>
        <taxon>Ascomycota</taxon>
        <taxon>Pezizomycotina</taxon>
        <taxon>Sordariomycetes</taxon>
        <taxon>Sordariomycetidae</taxon>
        <taxon>Sordariales</taxon>
        <taxon>Lasiosphaeriaceae</taxon>
        <taxon>Immersiella</taxon>
    </lineage>
</organism>
<evidence type="ECO:0000256" key="1">
    <source>
        <dbReference type="SAM" id="MobiDB-lite"/>
    </source>
</evidence>
<feature type="region of interest" description="Disordered" evidence="1">
    <location>
        <begin position="42"/>
        <end position="68"/>
    </location>
</feature>
<gene>
    <name evidence="2" type="ORF">B0T14DRAFT_508593</name>
</gene>
<dbReference type="AlphaFoldDB" id="A0AA40C549"/>
<comment type="caution">
    <text evidence="2">The sequence shown here is derived from an EMBL/GenBank/DDBJ whole genome shotgun (WGS) entry which is preliminary data.</text>
</comment>
<dbReference type="Proteomes" id="UP001175000">
    <property type="component" value="Unassembled WGS sequence"/>
</dbReference>
<protein>
    <submittedName>
        <fullName evidence="2">Uncharacterized protein</fullName>
    </submittedName>
</protein>
<sequence>MAGPNDISDPLANFQARMNQILAQANAQLQQSEHDLQAEFHHQEAQIHQPSSNSSAPGPPSYAAHPTSSTTLATAPLTCEGRNPVSSTHWYGWPDCCICTHCFTTFAANTPLAYAMPFQGEFVSSHTTCDLYSPRQRARYLEACKTRDVEPLLAASRERSVVWQETVGVILGREAERDLARAKAQTMDVSAAHNAMIERYSGLKVSFGDEVRDEWRTDSGGVYSSWNGVVAEREGKEAEELWTEAANLQGGNGELIAKLEARWAAVE</sequence>
<proteinExistence type="predicted"/>
<reference evidence="2" key="1">
    <citation type="submission" date="2023-06" db="EMBL/GenBank/DDBJ databases">
        <title>Genome-scale phylogeny and comparative genomics of the fungal order Sordariales.</title>
        <authorList>
            <consortium name="Lawrence Berkeley National Laboratory"/>
            <person name="Hensen N."/>
            <person name="Bonometti L."/>
            <person name="Westerberg I."/>
            <person name="Brannstrom I.O."/>
            <person name="Guillou S."/>
            <person name="Cros-Aarteil S."/>
            <person name="Calhoun S."/>
            <person name="Haridas S."/>
            <person name="Kuo A."/>
            <person name="Mondo S."/>
            <person name="Pangilinan J."/>
            <person name="Riley R."/>
            <person name="Labutti K."/>
            <person name="Andreopoulos B."/>
            <person name="Lipzen A."/>
            <person name="Chen C."/>
            <person name="Yanf M."/>
            <person name="Daum C."/>
            <person name="Ng V."/>
            <person name="Clum A."/>
            <person name="Steindorff A."/>
            <person name="Ohm R."/>
            <person name="Martin F."/>
            <person name="Silar P."/>
            <person name="Natvig D."/>
            <person name="Lalanne C."/>
            <person name="Gautier V."/>
            <person name="Ament-Velasquez S.L."/>
            <person name="Kruys A."/>
            <person name="Hutchinson M.I."/>
            <person name="Powell A.J."/>
            <person name="Barry K."/>
            <person name="Miller A.N."/>
            <person name="Grigoriev I.V."/>
            <person name="Debuchy R."/>
            <person name="Gladieux P."/>
            <person name="Thoren M.H."/>
            <person name="Johannesson H."/>
        </authorList>
    </citation>
    <scope>NUCLEOTIDE SEQUENCE</scope>
    <source>
        <strain evidence="2">CBS 606.72</strain>
    </source>
</reference>
<keyword evidence="3" id="KW-1185">Reference proteome</keyword>
<evidence type="ECO:0000313" key="3">
    <source>
        <dbReference type="Proteomes" id="UP001175000"/>
    </source>
</evidence>
<dbReference type="EMBL" id="JAULSU010000002">
    <property type="protein sequence ID" value="KAK0625791.1"/>
    <property type="molecule type" value="Genomic_DNA"/>
</dbReference>
<accession>A0AA40C549</accession>
<evidence type="ECO:0000313" key="2">
    <source>
        <dbReference type="EMBL" id="KAK0625791.1"/>
    </source>
</evidence>
<name>A0AA40C549_9PEZI</name>